<dbReference type="Gene3D" id="2.60.40.10">
    <property type="entry name" value="Immunoglobulins"/>
    <property type="match status" value="1"/>
</dbReference>
<sequence length="943" mass="107932">MSYQLMKLFYITLFILLLNGIIDHSVLSAQSLISFTKDDYQAASQNWSIGCAPTGYIYFGNSSGLLEFDGVSWQLYPSPNASIIRAVAVDNRRVYTGGYRELGFWERTQNSQLQYFSLTDSVKSQFGINEEFWSIFKSQEQIIFHSFAGIYIYENGSFTVLKNGGFFNFATLVDGTVFVAIHNDGIYRTENNQLIPVTNSDFLKEKHVRFIAKGHLPNTYYIGTESAGMYILNTTTDEFKPIANNLQSFFITNKINHGAVTAEGDLIIGTILDGVIGFSPTGKVKFQYNNKNGLQSNTVLGISFDQYNNMWLALDAGIEYISLTPGNNYRMYMEKEIGAIYSGALFNNQLYLGTNQGLYVKSWQDTDGSFKLVDGTQGQVWDCEIIDNHLFIGHNKGTFISSNEFSLLSDYSGAYNIKRHPRHPDVLLQGTYNDLIVYRETQNGWKMSNTISGFNNLTRFIEVDHLGNLWASHFYSGLYKIRLNDDFDNVESVIKYDKFEDGPEQLGHLNVFKIENQIVITTGHKLYTYDDLKNTIVPYNLLNDALGDFKAAKRIVPGLNHHYWFISEKGIAYFKIYANEVSRIKFYPKQLFENHLIPDHENIVQFNDTTAMVCLENGYMLLNLNGNNEGIDIASHEITLRQVTATNRKGKPFPLSIEDQSINLPHSLNNLILRYSFPLLNGETVKFQYKIPGLYDQWSALSNKPTIELSRIPSGTYTIEVKAVNNWLKSSKTHLLKLIVHPPWYQTTYAIAGYLLLMVGLMLGLKYITSRKIKLKEKRKREEKEKELIQLKNEKLSSELSYKSQKLASSAMSIIKKNEFLLSLKAKIKKHKEYLGNRYPDKYYQEVIDKIDDNISGQDDWQLFEANFEQAHEAFLKTMKKKHPELTPSDLRLCAYLRINLTSKDIAPLLGITVRGVENHRYRLRKKLGLTAEDNLTDYILNA</sequence>
<evidence type="ECO:0000313" key="5">
    <source>
        <dbReference type="Proteomes" id="UP000679220"/>
    </source>
</evidence>
<keyword evidence="5" id="KW-1185">Reference proteome</keyword>
<feature type="transmembrane region" description="Helical" evidence="2">
    <location>
        <begin position="749"/>
        <end position="769"/>
    </location>
</feature>
<evidence type="ECO:0000256" key="1">
    <source>
        <dbReference type="SAM" id="Coils"/>
    </source>
</evidence>
<comment type="caution">
    <text evidence="4">The sequence shown here is derived from an EMBL/GenBank/DDBJ whole genome shotgun (WGS) entry which is preliminary data.</text>
</comment>
<reference evidence="4" key="1">
    <citation type="journal article" date="2018" name="Int. J. Syst. Evol. Microbiol.">
        <title>Carboxylicivirga sediminis sp. nov., isolated from coastal sediment.</title>
        <authorList>
            <person name="Wang F.Q."/>
            <person name="Ren L.H."/>
            <person name="Zou R.J."/>
            <person name="Sun Y.Z."/>
            <person name="Liu X.J."/>
            <person name="Jiang F."/>
            <person name="Liu L.J."/>
        </authorList>
    </citation>
    <scope>NUCLEOTIDE SEQUENCE</scope>
    <source>
        <strain evidence="4">JR1</strain>
    </source>
</reference>
<organism evidence="4 5">
    <name type="scientific">Carboxylicivirga sediminis</name>
    <dbReference type="NCBI Taxonomy" id="2006564"/>
    <lineage>
        <taxon>Bacteria</taxon>
        <taxon>Pseudomonadati</taxon>
        <taxon>Bacteroidota</taxon>
        <taxon>Bacteroidia</taxon>
        <taxon>Marinilabiliales</taxon>
        <taxon>Marinilabiliaceae</taxon>
        <taxon>Carboxylicivirga</taxon>
    </lineage>
</organism>
<keyword evidence="1" id="KW-0175">Coiled coil</keyword>
<dbReference type="EMBL" id="JAGTAR010000046">
    <property type="protein sequence ID" value="MBR8538022.1"/>
    <property type="molecule type" value="Genomic_DNA"/>
</dbReference>
<evidence type="ECO:0000259" key="3">
    <source>
        <dbReference type="SMART" id="SM00421"/>
    </source>
</evidence>
<protein>
    <submittedName>
        <fullName evidence="4">Regulator</fullName>
    </submittedName>
</protein>
<keyword evidence="2" id="KW-0812">Transmembrane</keyword>
<keyword evidence="2" id="KW-0472">Membrane</keyword>
<evidence type="ECO:0000256" key="2">
    <source>
        <dbReference type="SAM" id="Phobius"/>
    </source>
</evidence>
<dbReference type="Proteomes" id="UP000679220">
    <property type="component" value="Unassembled WGS sequence"/>
</dbReference>
<keyword evidence="2" id="KW-1133">Transmembrane helix</keyword>
<gene>
    <name evidence="4" type="ORF">KDU71_20805</name>
</gene>
<dbReference type="SUPFAM" id="SSF46894">
    <property type="entry name" value="C-terminal effector domain of the bipartite response regulators"/>
    <property type="match status" value="1"/>
</dbReference>
<proteinExistence type="predicted"/>
<dbReference type="GO" id="GO:0006355">
    <property type="term" value="P:regulation of DNA-templated transcription"/>
    <property type="evidence" value="ECO:0007669"/>
    <property type="project" value="InterPro"/>
</dbReference>
<feature type="domain" description="HTH luxR-type" evidence="3">
    <location>
        <begin position="883"/>
        <end position="940"/>
    </location>
</feature>
<dbReference type="GO" id="GO:0003677">
    <property type="term" value="F:DNA binding"/>
    <property type="evidence" value="ECO:0007669"/>
    <property type="project" value="InterPro"/>
</dbReference>
<dbReference type="SUPFAM" id="SSF63829">
    <property type="entry name" value="Calcium-dependent phosphotriesterase"/>
    <property type="match status" value="1"/>
</dbReference>
<accession>A0A941F7W5</accession>
<evidence type="ECO:0000313" key="4">
    <source>
        <dbReference type="EMBL" id="MBR8538022.1"/>
    </source>
</evidence>
<dbReference type="SMART" id="SM00421">
    <property type="entry name" value="HTH_LUXR"/>
    <property type="match status" value="1"/>
</dbReference>
<dbReference type="InterPro" id="IPR013783">
    <property type="entry name" value="Ig-like_fold"/>
</dbReference>
<name>A0A941F7W5_9BACT</name>
<dbReference type="Pfam" id="PF07495">
    <property type="entry name" value="Y_Y_Y"/>
    <property type="match status" value="1"/>
</dbReference>
<dbReference type="InterPro" id="IPR000792">
    <property type="entry name" value="Tscrpt_reg_LuxR_C"/>
</dbReference>
<dbReference type="InterPro" id="IPR016032">
    <property type="entry name" value="Sig_transdc_resp-reg_C-effctor"/>
</dbReference>
<reference evidence="4" key="2">
    <citation type="submission" date="2021-04" db="EMBL/GenBank/DDBJ databases">
        <authorList>
            <person name="Zhang T."/>
            <person name="Zhang Y."/>
            <person name="Lu D."/>
            <person name="Zuo D."/>
            <person name="Du Z."/>
        </authorList>
    </citation>
    <scope>NUCLEOTIDE SEQUENCE</scope>
    <source>
        <strain evidence="4">JR1</strain>
    </source>
</reference>
<dbReference type="AlphaFoldDB" id="A0A941F7W5"/>
<feature type="coiled-coil region" evidence="1">
    <location>
        <begin position="772"/>
        <end position="801"/>
    </location>
</feature>
<dbReference type="Gene3D" id="2.130.10.10">
    <property type="entry name" value="YVTN repeat-like/Quinoprotein amine dehydrogenase"/>
    <property type="match status" value="2"/>
</dbReference>
<dbReference type="Gene3D" id="1.10.10.10">
    <property type="entry name" value="Winged helix-like DNA-binding domain superfamily/Winged helix DNA-binding domain"/>
    <property type="match status" value="1"/>
</dbReference>
<dbReference type="InterPro" id="IPR011123">
    <property type="entry name" value="Y_Y_Y"/>
</dbReference>
<dbReference type="InterPro" id="IPR036388">
    <property type="entry name" value="WH-like_DNA-bd_sf"/>
</dbReference>
<dbReference type="InterPro" id="IPR015943">
    <property type="entry name" value="WD40/YVTN_repeat-like_dom_sf"/>
</dbReference>